<evidence type="ECO:0000256" key="6">
    <source>
        <dbReference type="ARBA" id="ARBA00023037"/>
    </source>
</evidence>
<evidence type="ECO:0000256" key="11">
    <source>
        <dbReference type="RuleBase" id="RU003762"/>
    </source>
</evidence>
<evidence type="ECO:0000313" key="12">
    <source>
        <dbReference type="EMBL" id="VDD75094.1"/>
    </source>
</evidence>
<dbReference type="EMBL" id="UXSR01000121">
    <property type="protein sequence ID" value="VDD75094.1"/>
    <property type="molecule type" value="Genomic_DNA"/>
</dbReference>
<evidence type="ECO:0000256" key="7">
    <source>
        <dbReference type="ARBA" id="ARBA00023136"/>
    </source>
</evidence>
<dbReference type="GO" id="GO:0008305">
    <property type="term" value="C:integrin complex"/>
    <property type="evidence" value="ECO:0007669"/>
    <property type="project" value="InterPro"/>
</dbReference>
<dbReference type="GO" id="GO:0009897">
    <property type="term" value="C:external side of plasma membrane"/>
    <property type="evidence" value="ECO:0007669"/>
    <property type="project" value="TreeGrafter"/>
</dbReference>
<dbReference type="Gene3D" id="2.130.10.130">
    <property type="entry name" value="Integrin alpha, N-terminal"/>
    <property type="match status" value="1"/>
</dbReference>
<reference evidence="12 13" key="1">
    <citation type="submission" date="2018-10" db="EMBL/GenBank/DDBJ databases">
        <authorList>
            <consortium name="Pathogen Informatics"/>
        </authorList>
    </citation>
    <scope>NUCLEOTIDE SEQUENCE [LARGE SCALE GENOMIC DNA]</scope>
</reference>
<dbReference type="InterPro" id="IPR028994">
    <property type="entry name" value="Integrin_alpha_N"/>
</dbReference>
<dbReference type="WBParaSite" id="MCU_005172-RA">
    <property type="protein sequence ID" value="MCU_005172-RA"/>
    <property type="gene ID" value="MCU_005172"/>
</dbReference>
<dbReference type="GO" id="GO:0033627">
    <property type="term" value="P:cell adhesion mediated by integrin"/>
    <property type="evidence" value="ECO:0007669"/>
    <property type="project" value="TreeGrafter"/>
</dbReference>
<keyword evidence="6 11" id="KW-0401">Integrin</keyword>
<keyword evidence="5 11" id="KW-0130">Cell adhesion</keyword>
<evidence type="ECO:0000256" key="5">
    <source>
        <dbReference type="ARBA" id="ARBA00022889"/>
    </source>
</evidence>
<dbReference type="GO" id="GO:0007160">
    <property type="term" value="P:cell-matrix adhesion"/>
    <property type="evidence" value="ECO:0007669"/>
    <property type="project" value="TreeGrafter"/>
</dbReference>
<keyword evidence="4" id="KW-0677">Repeat</keyword>
<comment type="subcellular location">
    <subcellularLocation>
        <location evidence="1 11">Membrane</location>
        <topology evidence="1 11">Single-pass type I membrane protein</topology>
    </subcellularLocation>
</comment>
<evidence type="ECO:0000256" key="9">
    <source>
        <dbReference type="ARBA" id="ARBA00023180"/>
    </source>
</evidence>
<protein>
    <submittedName>
        <fullName evidence="14">Integrin_alpha2 domain-containing protein</fullName>
    </submittedName>
</protein>
<evidence type="ECO:0000256" key="3">
    <source>
        <dbReference type="ARBA" id="ARBA00022729"/>
    </source>
</evidence>
<dbReference type="AlphaFoldDB" id="A0A0R3U3F7"/>
<reference evidence="14" key="2">
    <citation type="submission" date="2019-11" db="UniProtKB">
        <authorList>
            <consortium name="WormBaseParasite"/>
        </authorList>
    </citation>
    <scope>IDENTIFICATION</scope>
</reference>
<evidence type="ECO:0000256" key="2">
    <source>
        <dbReference type="ARBA" id="ARBA00008054"/>
    </source>
</evidence>
<dbReference type="PROSITE" id="PS51470">
    <property type="entry name" value="FG_GAP"/>
    <property type="match status" value="1"/>
</dbReference>
<evidence type="ECO:0000313" key="13">
    <source>
        <dbReference type="Proteomes" id="UP000267029"/>
    </source>
</evidence>
<keyword evidence="3 11" id="KW-0732">Signal</keyword>
<dbReference type="STRING" id="53468.A0A0R3U3F7"/>
<sequence length="1066" mass="118754">MCSKSILLYIITSLLAQRSTADPKHLLETKSRVDLEEERDALTARLWNPQTSLKNLYDHRITRHYPLPQFNLEALASSRRTFDENFSWTSVTLLSLPQYNLSYVLLGGSWARHKDSPYPREDGIVQLCNFTLSSTDQLTFTSPCQDLSEGLKSAAFLGAASASLKISPNMGLLVYCDPLWRDQSYFPAGRCYLQLLHNANLRARLELSSFCRTGGHVTEPCMTGFSVDLLSKGRINSSFVDILKGIHVVVGQPLAPAFGRVQILADPFYSPRVYTVYRPEILEDSLPESYFGYSVAGDYVSVVSDGFAQLSDASNKSDLAQLFKIGSLDGIRTAGAIDIDWQGLVDSAGSFCGFGTSMVHLKNVDGQDMIVVGAPYAAKGGRVYLYCVPTNFALNGREKLGMPTDSYRDFVSAPQGSGAFGYALSVVGDLDGDGFDDIAVGAPQLRDRTKSGRVYLLRVLPNCTFDRRPIQVIDGPESGAYFGSVLPREGTDMDFNGWPDFVLPVPLCTSCVPMIYASRPRYQAVCRFHQPNWLGSVRLRRNVRIPIKLKVRLIPLRKNGQRNLAELLEAAGVTPEDLLHQVIPDLWAKDPSEQRVRLSAFHSMTLNPFYNMLTLKFDLLPQMDVEDMPSLEQPSGAVRVQYRFSVPCSTDSAPSGGSTTCQNDSWIHRPIIDWSDCSFQLRLTKFVCLPRGKCESDLSLRVTDEKAGRVVTSSNSNSTGQTVLIYGDKEGAMSKLTVDVFNNGPTFAGGVWINFVFHGNLRFSAFEQARNGTVDFVGSVCSHPLNNDTWVACKLGRLDPPLTNSSVPIQRIRLTSFYVLGEDSASVDYSADSYVNISVLSQTYDPIPLDNSVVWRYLMLHAPRYLITTGARAPPSVVDNRTRPTPWSLDFHHRMRVEEMGPRLQHTFQIEHMGPSKRLVNVTVRLQVPVELAKTADHLVYLFNEVRSPMRNGAEMEWVSLRPSVKLLGGPKVEDVLTGCSYANESLINPNRWIGIDMSNPRLQRSRRAASDFPDPAEDALWPIDHNATDPLGETAATRRGGNRPQKVIFRRVPKEVFLKFGYFFL</sequence>
<feature type="repeat" description="FG-GAP" evidence="10">
    <location>
        <begin position="406"/>
        <end position="466"/>
    </location>
</feature>
<proteinExistence type="inferred from homology"/>
<dbReference type="SUPFAM" id="SSF69179">
    <property type="entry name" value="Integrin domains"/>
    <property type="match status" value="1"/>
</dbReference>
<keyword evidence="8 11" id="KW-0675">Receptor</keyword>
<evidence type="ECO:0000256" key="8">
    <source>
        <dbReference type="ARBA" id="ARBA00023170"/>
    </source>
</evidence>
<dbReference type="Proteomes" id="UP000267029">
    <property type="component" value="Unassembled WGS sequence"/>
</dbReference>
<comment type="similarity">
    <text evidence="2 11">Belongs to the integrin alpha chain family.</text>
</comment>
<dbReference type="Gene3D" id="2.60.40.1530">
    <property type="entry name" value="ntegrin, alpha v. Chain A, domain 4"/>
    <property type="match status" value="1"/>
</dbReference>
<dbReference type="SUPFAM" id="SSF69318">
    <property type="entry name" value="Integrin alpha N-terminal domain"/>
    <property type="match status" value="1"/>
</dbReference>
<dbReference type="GO" id="GO:0098609">
    <property type="term" value="P:cell-cell adhesion"/>
    <property type="evidence" value="ECO:0007669"/>
    <property type="project" value="TreeGrafter"/>
</dbReference>
<accession>A0A0R3U3F7</accession>
<feature type="signal peptide" evidence="11">
    <location>
        <begin position="1"/>
        <end position="21"/>
    </location>
</feature>
<dbReference type="PANTHER" id="PTHR23220">
    <property type="entry name" value="INTEGRIN ALPHA"/>
    <property type="match status" value="1"/>
</dbReference>
<evidence type="ECO:0000256" key="4">
    <source>
        <dbReference type="ARBA" id="ARBA00022737"/>
    </source>
</evidence>
<dbReference type="InterPro" id="IPR000413">
    <property type="entry name" value="Integrin_alpha"/>
</dbReference>
<dbReference type="Pfam" id="PF01839">
    <property type="entry name" value="FG-GAP"/>
    <property type="match status" value="1"/>
</dbReference>
<dbReference type="SMART" id="SM00191">
    <property type="entry name" value="Int_alpha"/>
    <property type="match status" value="2"/>
</dbReference>
<keyword evidence="9" id="KW-0325">Glycoprotein</keyword>
<dbReference type="InterPro" id="IPR032695">
    <property type="entry name" value="Integrin_dom_sf"/>
</dbReference>
<dbReference type="PRINTS" id="PR01185">
    <property type="entry name" value="INTEGRINA"/>
</dbReference>
<dbReference type="InterPro" id="IPR013517">
    <property type="entry name" value="FG-GAP"/>
</dbReference>
<keyword evidence="13" id="KW-1185">Reference proteome</keyword>
<dbReference type="InterPro" id="IPR013519">
    <property type="entry name" value="Int_alpha_beta-p"/>
</dbReference>
<feature type="chain" id="PRO_5043073542" evidence="11">
    <location>
        <begin position="22"/>
        <end position="1066"/>
    </location>
</feature>
<gene>
    <name evidence="12" type="ORF">MCOS_LOCUS1097</name>
</gene>
<evidence type="ECO:0000313" key="14">
    <source>
        <dbReference type="WBParaSite" id="MCU_005172-RA"/>
    </source>
</evidence>
<dbReference type="GO" id="GO:0007229">
    <property type="term" value="P:integrin-mediated signaling pathway"/>
    <property type="evidence" value="ECO:0007669"/>
    <property type="project" value="UniProtKB-KW"/>
</dbReference>
<dbReference type="PANTHER" id="PTHR23220:SF122">
    <property type="entry name" value="INTEGRIN ALPHA-PS1"/>
    <property type="match status" value="1"/>
</dbReference>
<dbReference type="OrthoDB" id="5317514at2759"/>
<evidence type="ECO:0000256" key="10">
    <source>
        <dbReference type="PROSITE-ProRule" id="PRU00803"/>
    </source>
</evidence>
<evidence type="ECO:0000256" key="1">
    <source>
        <dbReference type="ARBA" id="ARBA00004479"/>
    </source>
</evidence>
<keyword evidence="7" id="KW-0472">Membrane</keyword>
<name>A0A0R3U3F7_MESCO</name>
<organism evidence="14">
    <name type="scientific">Mesocestoides corti</name>
    <name type="common">Flatworm</name>
    <dbReference type="NCBI Taxonomy" id="53468"/>
    <lineage>
        <taxon>Eukaryota</taxon>
        <taxon>Metazoa</taxon>
        <taxon>Spiralia</taxon>
        <taxon>Lophotrochozoa</taxon>
        <taxon>Platyhelminthes</taxon>
        <taxon>Cestoda</taxon>
        <taxon>Eucestoda</taxon>
        <taxon>Cyclophyllidea</taxon>
        <taxon>Mesocestoididae</taxon>
        <taxon>Mesocestoides</taxon>
    </lineage>
</organism>
<dbReference type="GO" id="GO:0005178">
    <property type="term" value="F:integrin binding"/>
    <property type="evidence" value="ECO:0007669"/>
    <property type="project" value="TreeGrafter"/>
</dbReference>